<dbReference type="AlphaFoldDB" id="A0A2P7B1P5"/>
<dbReference type="Pfam" id="PF05506">
    <property type="entry name" value="PLipase_C_C"/>
    <property type="match status" value="1"/>
</dbReference>
<gene>
    <name evidence="5" type="ORF">CU100_06765</name>
</gene>
<dbReference type="Gene3D" id="3.40.720.10">
    <property type="entry name" value="Alkaline Phosphatase, subunit A"/>
    <property type="match status" value="2"/>
</dbReference>
<dbReference type="PROSITE" id="PS51318">
    <property type="entry name" value="TAT"/>
    <property type="match status" value="1"/>
</dbReference>
<evidence type="ECO:0000259" key="4">
    <source>
        <dbReference type="Pfam" id="PF05506"/>
    </source>
</evidence>
<dbReference type="OrthoDB" id="9770871at2"/>
<accession>A0A2P7B1P5</accession>
<comment type="caution">
    <text evidence="5">The sequence shown here is derived from an EMBL/GenBank/DDBJ whole genome shotgun (WGS) entry which is preliminary data.</text>
</comment>
<dbReference type="Proteomes" id="UP000241158">
    <property type="component" value="Unassembled WGS sequence"/>
</dbReference>
<dbReference type="GO" id="GO:0016042">
    <property type="term" value="P:lipid catabolic process"/>
    <property type="evidence" value="ECO:0007669"/>
    <property type="project" value="InterPro"/>
</dbReference>
<reference evidence="6" key="1">
    <citation type="submission" date="2017-11" db="EMBL/GenBank/DDBJ databases">
        <authorList>
            <person name="Kuznetsova I."/>
            <person name="Sazanova A."/>
            <person name="Chirak E."/>
            <person name="Safronova V."/>
            <person name="Willems A."/>
        </authorList>
    </citation>
    <scope>NUCLEOTIDE SEQUENCE [LARGE SCALE GENOMIC DNA]</scope>
    <source>
        <strain evidence="6">PEPV15</strain>
    </source>
</reference>
<dbReference type="Pfam" id="PF04185">
    <property type="entry name" value="Phosphoesterase"/>
    <property type="match status" value="1"/>
</dbReference>
<feature type="domain" description="Bacterial phospholipase C C-terminal" evidence="4">
    <location>
        <begin position="586"/>
        <end position="680"/>
    </location>
</feature>
<dbReference type="InterPro" id="IPR017850">
    <property type="entry name" value="Alkaline_phosphatase_core_sf"/>
</dbReference>
<dbReference type="InterPro" id="IPR017767">
    <property type="entry name" value="PC-PLC"/>
</dbReference>
<dbReference type="PANTHER" id="PTHR31956:SF1">
    <property type="entry name" value="NON-SPECIFIC PHOSPHOLIPASE C1"/>
    <property type="match status" value="1"/>
</dbReference>
<name>A0A2P7B1P5_9HYPH</name>
<dbReference type="InterPro" id="IPR006311">
    <property type="entry name" value="TAT_signal"/>
</dbReference>
<dbReference type="InterPro" id="IPR007312">
    <property type="entry name" value="Phosphoesterase"/>
</dbReference>
<evidence type="ECO:0000313" key="5">
    <source>
        <dbReference type="EMBL" id="PSH60380.1"/>
    </source>
</evidence>
<dbReference type="GO" id="GO:0034480">
    <property type="term" value="F:phosphatidylcholine phospholipase C activity"/>
    <property type="evidence" value="ECO:0007669"/>
    <property type="project" value="UniProtKB-EC"/>
</dbReference>
<keyword evidence="3" id="KW-0378">Hydrolase</keyword>
<protein>
    <recommendedName>
        <fullName evidence="2">phospholipase C</fullName>
        <ecNumber evidence="2">3.1.4.3</ecNumber>
    </recommendedName>
</protein>
<proteinExistence type="inferred from homology"/>
<dbReference type="NCBIfam" id="TIGR03396">
    <property type="entry name" value="PC_PLC"/>
    <property type="match status" value="1"/>
</dbReference>
<evidence type="ECO:0000256" key="2">
    <source>
        <dbReference type="ARBA" id="ARBA00012018"/>
    </source>
</evidence>
<dbReference type="EC" id="3.1.4.3" evidence="2"/>
<dbReference type="EMBL" id="PGGN01000001">
    <property type="protein sequence ID" value="PSH60380.1"/>
    <property type="molecule type" value="Genomic_DNA"/>
</dbReference>
<evidence type="ECO:0000313" key="6">
    <source>
        <dbReference type="Proteomes" id="UP000241158"/>
    </source>
</evidence>
<sequence length="794" mass="87386">MFNAFFNGWIMDRREFIKMLGLAGTSASAFAACSSYMQEALAQSTVIDDLLSAAAHCKLGSLKDIEHVIFLMQENRSFDHYYGTMRGVRGFGDPRPLRLRNGNPVFTQPNGTRKVIKPFQVRRGEESAGDYASKDFGLPHSYDDGLKAVGSGWNDNWIAAKKNLTTMAHLDAAKDLSYYHKLIEAFTICDGYHCSVPAGTDPNRSHFWSGTAKGLPVNPYFTGSKNSAIKPDWKTYPEHLQDLKIDWKFYQNGIDDLGINPGEFTGDFGDNTVIYFKQYWNDRTNEIFKRCASPNTILRTDPDKPSDFELDVASGTLPAVSWIVAPTAFSEHPDSISPHFGEYYTNEILKVLAAHPDVWKKTVFILNYDENDGFFDHVPPPMPPLPALAPAPGKVGGTEGVGKVSVGISIPKTDDVTNVDAECVVRSTDGRGAAITDQSKPMGLGTRVPCVIVSPWTVGGRVCSELFDHTSTLRFLDAWLGARGLHTEGSNFANISSWRRAICGDLTSAFDFTPKLDTAAKAGKERLDAAVAAAKPIPAYLTKAEQDELKAKLARYTTKSRNADVSIDLENDTRRKQAWDQVALLPLGYDFNVFASITENDGKADKLQLTFRNRGSIGVALNVYSYVKADEGRGAWFYALTKAAKPDAPVALSDEYDLVKDRGGKYEFAVHAPNGYLSEFHDANQRLIADIVDVRAEANATKVRFDFGAWPKGNSDLTMINAYTGDTVTVAAKTASISTATRDGWYDVAFIDKAGTNYLRRYAGHLENGVMSKTDPAIGTRYDAASRLYDWVGA</sequence>
<evidence type="ECO:0000256" key="1">
    <source>
        <dbReference type="ARBA" id="ARBA00009717"/>
    </source>
</evidence>
<evidence type="ECO:0000256" key="3">
    <source>
        <dbReference type="ARBA" id="ARBA00022801"/>
    </source>
</evidence>
<organism evidence="5 6">
    <name type="scientific">Phyllobacterium endophyticum</name>
    <dbReference type="NCBI Taxonomy" id="1149773"/>
    <lineage>
        <taxon>Bacteria</taxon>
        <taxon>Pseudomonadati</taxon>
        <taxon>Pseudomonadota</taxon>
        <taxon>Alphaproteobacteria</taxon>
        <taxon>Hyphomicrobiales</taxon>
        <taxon>Phyllobacteriaceae</taxon>
        <taxon>Phyllobacterium</taxon>
    </lineage>
</organism>
<dbReference type="InterPro" id="IPR008475">
    <property type="entry name" value="PLipase_C_C"/>
</dbReference>
<dbReference type="PANTHER" id="PTHR31956">
    <property type="entry name" value="NON-SPECIFIC PHOSPHOLIPASE C4-RELATED"/>
    <property type="match status" value="1"/>
</dbReference>
<comment type="similarity">
    <text evidence="1">Belongs to the bacterial phospholipase C family.</text>
</comment>
<keyword evidence="6" id="KW-1185">Reference proteome</keyword>